<evidence type="ECO:0000259" key="2">
    <source>
        <dbReference type="Pfam" id="PF08800"/>
    </source>
</evidence>
<dbReference type="EMBL" id="FRCJ01000004">
    <property type="protein sequence ID" value="SHM57971.1"/>
    <property type="molecule type" value="Genomic_DNA"/>
</dbReference>
<dbReference type="InterPro" id="IPR014907">
    <property type="entry name" value="BT4734-like_N"/>
</dbReference>
<evidence type="ECO:0000313" key="4">
    <source>
        <dbReference type="Proteomes" id="UP000184280"/>
    </source>
</evidence>
<evidence type="ECO:0000256" key="1">
    <source>
        <dbReference type="SAM" id="MobiDB-lite"/>
    </source>
</evidence>
<name>A0A1M7JYH4_XYLRU</name>
<feature type="domain" description="BT4734-like N-terminal" evidence="2">
    <location>
        <begin position="129"/>
        <end position="187"/>
    </location>
</feature>
<evidence type="ECO:0000313" key="3">
    <source>
        <dbReference type="EMBL" id="SHM57971.1"/>
    </source>
</evidence>
<sequence>MSFCYQENTHFSQAAQCSRENFWKEIKKSSTRWKIESRRSILQAVALQDEAAINKWLKNEDYQKFLTKKCSMKKEAAKQKFMAKSNEEKLLAYAQELKDNLTAFIFSCREFDANVTAKGTPFRHRRLAGCHLNGLVMLDIDHVDNPMEVWEKLQQNEALMALTKMVHITSSKKGVRIVFAGNAKIGNLADNQIWFVNALGGYKPDASCIDATRNSFAPLEEDILYIDDSIFDYYDEEFDKKYTADYRAKKTQPLHYKFPVSDGADSSSNPETVAVAHQDGQQAAEQSGDLDTGSMESVANGQCSMVNVQCIKWRDYDIQCIIDKRYSAKLPCAADSNRHNESLKLASDLLVLFDGDRKLVQRILERQSWVQEIIEERDENVAQTVASAAERMADREKKYLTQCPSKAMQEAISQACGQTWKQITQGETTDTATIGEEEIEQWLWDWGEKIEALFPYYPALQDACKGLKRNQYPAALIVSGALMMTLMTRCTYRFYHRPSKLRRLNASALIIGDPASGKSFATRLYEFLAAPIVAADKAGKDTINRYREEMKTKGANKEKPKKPKVVVRVHPSRTSNAQFIQDMVNAVENVDGTDMQLHMLTFDTELDNTLSVQKGGSWIDKQNLELKAFHNEEDGQAYSNMDSIMQDFNVTWNYVYTGTPIALKKKVNEQNFGSGLATRLTCIPLPSTHFEMMDLDEEVDEDSDNRLLEWAKKLDKTKGELSIKRIVRTMYDWTARRMADAKDNESKADEMLLKRCAYHGINYSAPFIVMRHWGDLHQEGDYWCGEFETDEIDDQLAELIVNIQFACQRHYFGSLAEKYFDDKLRDASTNRRHRQRTIEDFNRLPEEFSIDDVANSLHLCISSARTRVKRLLKDGAVVKCGEYVENGACKHRYKKKAVLVF</sequence>
<protein>
    <submittedName>
        <fullName evidence="3">VirE N-terminal domain-containing protein</fullName>
    </submittedName>
</protein>
<dbReference type="AlphaFoldDB" id="A0A1M7JYH4"/>
<gene>
    <name evidence="3" type="ORF">SAMN04488494_2210</name>
</gene>
<dbReference type="RefSeq" id="WP_233428929.1">
    <property type="nucleotide sequence ID" value="NZ_FRCJ01000004.1"/>
</dbReference>
<dbReference type="Pfam" id="PF08800">
    <property type="entry name" value="BT4734-like_N"/>
    <property type="match status" value="1"/>
</dbReference>
<feature type="region of interest" description="Disordered" evidence="1">
    <location>
        <begin position="261"/>
        <end position="294"/>
    </location>
</feature>
<accession>A0A1M7JYH4</accession>
<organism evidence="3 4">
    <name type="scientific">Xylanibacter ruminicola</name>
    <name type="common">Prevotella ruminicola</name>
    <dbReference type="NCBI Taxonomy" id="839"/>
    <lineage>
        <taxon>Bacteria</taxon>
        <taxon>Pseudomonadati</taxon>
        <taxon>Bacteroidota</taxon>
        <taxon>Bacteroidia</taxon>
        <taxon>Bacteroidales</taxon>
        <taxon>Prevotellaceae</taxon>
        <taxon>Xylanibacter</taxon>
    </lineage>
</organism>
<dbReference type="Proteomes" id="UP000184280">
    <property type="component" value="Unassembled WGS sequence"/>
</dbReference>
<reference evidence="3 4" key="1">
    <citation type="submission" date="2016-11" db="EMBL/GenBank/DDBJ databases">
        <authorList>
            <person name="Jaros S."/>
            <person name="Januszkiewicz K."/>
            <person name="Wedrychowicz H."/>
        </authorList>
    </citation>
    <scope>NUCLEOTIDE SEQUENCE [LARGE SCALE GENOMIC DNA]</scope>
    <source>
        <strain evidence="3 4">BPI-34</strain>
    </source>
</reference>
<proteinExistence type="predicted"/>